<name>A0A5J4QQV9_9ZZZZ</name>
<organism evidence="1">
    <name type="scientific">termite gut metagenome</name>
    <dbReference type="NCBI Taxonomy" id="433724"/>
    <lineage>
        <taxon>unclassified sequences</taxon>
        <taxon>metagenomes</taxon>
        <taxon>organismal metagenomes</taxon>
    </lineage>
</organism>
<accession>A0A5J4QQV9</accession>
<evidence type="ECO:0000313" key="1">
    <source>
        <dbReference type="EMBL" id="KAA6323488.1"/>
    </source>
</evidence>
<comment type="caution">
    <text evidence="1">The sequence shown here is derived from an EMBL/GenBank/DDBJ whole genome shotgun (WGS) entry which is preliminary data.</text>
</comment>
<protein>
    <submittedName>
        <fullName evidence="1">Uncharacterized protein</fullName>
    </submittedName>
</protein>
<gene>
    <name evidence="1" type="ORF">EZS27_027079</name>
</gene>
<sequence length="87" mass="9962">MVGLIILTSYNNISLPVIVYDNQPSESEQMVAKEVCRYLYLRTGKFAEQIGLKSDLDDKGRVKTAYPARQSKEQLKEQKMNQTVVIH</sequence>
<dbReference type="EMBL" id="SNRY01002793">
    <property type="protein sequence ID" value="KAA6323488.1"/>
    <property type="molecule type" value="Genomic_DNA"/>
</dbReference>
<proteinExistence type="predicted"/>
<reference evidence="1" key="1">
    <citation type="submission" date="2019-03" db="EMBL/GenBank/DDBJ databases">
        <title>Single cell metagenomics reveals metabolic interactions within the superorganism composed of flagellate Streblomastix strix and complex community of Bacteroidetes bacteria on its surface.</title>
        <authorList>
            <person name="Treitli S.C."/>
            <person name="Kolisko M."/>
            <person name="Husnik F."/>
            <person name="Keeling P."/>
            <person name="Hampl V."/>
        </authorList>
    </citation>
    <scope>NUCLEOTIDE SEQUENCE</scope>
    <source>
        <strain evidence="1">STM</strain>
    </source>
</reference>
<dbReference type="AlphaFoldDB" id="A0A5J4QQV9"/>